<comment type="caution">
    <text evidence="8">The sequence shown here is derived from an EMBL/GenBank/DDBJ whole genome shotgun (WGS) entry which is preliminary data.</text>
</comment>
<dbReference type="GO" id="GO:0005737">
    <property type="term" value="C:cytoplasm"/>
    <property type="evidence" value="ECO:0007669"/>
    <property type="project" value="TreeGrafter"/>
</dbReference>
<sequence>MDVARSGVEGDNQSLSGLQIPRLVRAANQGIPYSRMAKLRGTPLATNGKAEGLGSKPPTPPTPLERGLPWRFIRNYWAAADLRLPPLRRRHRLYSLLRFPSSSRDTMDALGNGGGFWWWQFSPRDRKHGPRRRPNSSSSSSESIDLGERGWFLADFPLKQASIAASLTLTGDTVAQLRDRFVVHARRPSDSDDKEIVSALFSNHDWLRALRMASYGFLLYGPGSYAWYQFLDHCMPKPTFVNLSMKVILNQIVLGPCVIAVIFAWNNLWLGKLAELPSKYQKDALPTLLYGFRFWIPVTIVNFTAIPLSARVAFMSTCSIFWNFYLSTTMSK</sequence>
<dbReference type="Proteomes" id="UP000317650">
    <property type="component" value="Chromosome 4"/>
</dbReference>
<evidence type="ECO:0000256" key="3">
    <source>
        <dbReference type="ARBA" id="ARBA00022692"/>
    </source>
</evidence>
<evidence type="ECO:0000256" key="4">
    <source>
        <dbReference type="ARBA" id="ARBA00022989"/>
    </source>
</evidence>
<evidence type="ECO:0000256" key="2">
    <source>
        <dbReference type="ARBA" id="ARBA00006824"/>
    </source>
</evidence>
<evidence type="ECO:0000256" key="6">
    <source>
        <dbReference type="RuleBase" id="RU363053"/>
    </source>
</evidence>
<organism evidence="8 9">
    <name type="scientific">Musa balbisiana</name>
    <name type="common">Banana</name>
    <dbReference type="NCBI Taxonomy" id="52838"/>
    <lineage>
        <taxon>Eukaryota</taxon>
        <taxon>Viridiplantae</taxon>
        <taxon>Streptophyta</taxon>
        <taxon>Embryophyta</taxon>
        <taxon>Tracheophyta</taxon>
        <taxon>Spermatophyta</taxon>
        <taxon>Magnoliopsida</taxon>
        <taxon>Liliopsida</taxon>
        <taxon>Zingiberales</taxon>
        <taxon>Musaceae</taxon>
        <taxon>Musa</taxon>
    </lineage>
</organism>
<dbReference type="PANTHER" id="PTHR11266">
    <property type="entry name" value="PEROXISOMAL MEMBRANE PROTEIN 2, PXMP2 MPV17"/>
    <property type="match status" value="1"/>
</dbReference>
<dbReference type="InterPro" id="IPR007248">
    <property type="entry name" value="Mpv17_PMP22"/>
</dbReference>
<name>A0A4S8KAI7_MUSBA</name>
<keyword evidence="5 6" id="KW-0472">Membrane</keyword>
<keyword evidence="4 6" id="KW-1133">Transmembrane helix</keyword>
<evidence type="ECO:0000256" key="1">
    <source>
        <dbReference type="ARBA" id="ARBA00004141"/>
    </source>
</evidence>
<accession>A0A4S8KAI7</accession>
<feature type="transmembrane region" description="Helical" evidence="6">
    <location>
        <begin position="288"/>
        <end position="306"/>
    </location>
</feature>
<proteinExistence type="inferred from homology"/>
<reference evidence="8 9" key="1">
    <citation type="journal article" date="2019" name="Nat. Plants">
        <title>Genome sequencing of Musa balbisiana reveals subgenome evolution and function divergence in polyploid bananas.</title>
        <authorList>
            <person name="Yao X."/>
        </authorList>
    </citation>
    <scope>NUCLEOTIDE SEQUENCE [LARGE SCALE GENOMIC DNA]</scope>
    <source>
        <strain evidence="9">cv. DH-PKW</strain>
        <tissue evidence="8">Leaves</tissue>
    </source>
</reference>
<evidence type="ECO:0008006" key="10">
    <source>
        <dbReference type="Google" id="ProtNLM"/>
    </source>
</evidence>
<dbReference type="STRING" id="52838.A0A4S8KAI7"/>
<dbReference type="Pfam" id="PF04117">
    <property type="entry name" value="Mpv17_PMP22"/>
    <property type="match status" value="1"/>
</dbReference>
<gene>
    <name evidence="8" type="ORF">C4D60_Mb04t08000</name>
</gene>
<feature type="region of interest" description="Disordered" evidence="7">
    <location>
        <begin position="44"/>
        <end position="64"/>
    </location>
</feature>
<keyword evidence="3 6" id="KW-0812">Transmembrane</keyword>
<feature type="transmembrane region" description="Helical" evidence="6">
    <location>
        <begin position="248"/>
        <end position="268"/>
    </location>
</feature>
<protein>
    <recommendedName>
        <fullName evidence="10">Protein Mpv17</fullName>
    </recommendedName>
</protein>
<dbReference type="PANTHER" id="PTHR11266:SF91">
    <property type="entry name" value="EXPRESSED PROTEIN"/>
    <property type="match status" value="1"/>
</dbReference>
<comment type="similarity">
    <text evidence="2 6">Belongs to the peroxisomal membrane protein PXMP2/4 family.</text>
</comment>
<keyword evidence="9" id="KW-1185">Reference proteome</keyword>
<dbReference type="AlphaFoldDB" id="A0A4S8KAI7"/>
<dbReference type="GO" id="GO:0016020">
    <property type="term" value="C:membrane"/>
    <property type="evidence" value="ECO:0007669"/>
    <property type="project" value="UniProtKB-SubCell"/>
</dbReference>
<evidence type="ECO:0000313" key="8">
    <source>
        <dbReference type="EMBL" id="THU72049.1"/>
    </source>
</evidence>
<dbReference type="EMBL" id="PYDT01000001">
    <property type="protein sequence ID" value="THU72049.1"/>
    <property type="molecule type" value="Genomic_DNA"/>
</dbReference>
<evidence type="ECO:0000256" key="5">
    <source>
        <dbReference type="ARBA" id="ARBA00023136"/>
    </source>
</evidence>
<comment type="subcellular location">
    <subcellularLocation>
        <location evidence="1">Membrane</location>
        <topology evidence="1">Multi-pass membrane protein</topology>
    </subcellularLocation>
</comment>
<evidence type="ECO:0000313" key="9">
    <source>
        <dbReference type="Proteomes" id="UP000317650"/>
    </source>
</evidence>
<evidence type="ECO:0000256" key="7">
    <source>
        <dbReference type="SAM" id="MobiDB-lite"/>
    </source>
</evidence>